<accession>A0A100WY17</accession>
<feature type="signal peptide" evidence="2">
    <location>
        <begin position="1"/>
        <end position="22"/>
    </location>
</feature>
<gene>
    <name evidence="3" type="ORF">RMCFA_6652</name>
</gene>
<reference evidence="3 4" key="1">
    <citation type="journal article" date="2016" name="Genome Announc.">
        <title>Draft Genome Sequences of Five Rapidly Growing Mycobacterium Species, M. thermoresistibile, M. fortuitum subsp. acetamidolyticum, M. canariasense, M. brisbanense, and M. novocastrense.</title>
        <authorList>
            <person name="Katahira K."/>
            <person name="Ogura Y."/>
            <person name="Gotoh Y."/>
            <person name="Hayashi T."/>
        </authorList>
    </citation>
    <scope>NUCLEOTIDE SEQUENCE [LARGE SCALE GENOMIC DNA]</scope>
    <source>
        <strain evidence="3 4">JCM6368</strain>
    </source>
</reference>
<feature type="region of interest" description="Disordered" evidence="1">
    <location>
        <begin position="34"/>
        <end position="100"/>
    </location>
</feature>
<dbReference type="AlphaFoldDB" id="A0A100WY17"/>
<reference evidence="4" key="2">
    <citation type="submission" date="2016-02" db="EMBL/GenBank/DDBJ databases">
        <title>Draft genome sequence of five rapidly growing Mycobacterium species.</title>
        <authorList>
            <person name="Katahira K."/>
            <person name="Gotou Y."/>
            <person name="Iida K."/>
            <person name="Ogura Y."/>
            <person name="Hayashi T."/>
        </authorList>
    </citation>
    <scope>NUCLEOTIDE SEQUENCE [LARGE SCALE GENOMIC DNA]</scope>
    <source>
        <strain evidence="4">JCM6368</strain>
    </source>
</reference>
<feature type="compositionally biased region" description="Low complexity" evidence="1">
    <location>
        <begin position="50"/>
        <end position="63"/>
    </location>
</feature>
<evidence type="ECO:0000313" key="3">
    <source>
        <dbReference type="EMBL" id="GAT06541.1"/>
    </source>
</evidence>
<keyword evidence="2" id="KW-0732">Signal</keyword>
<dbReference type="EMBL" id="BCSZ01000080">
    <property type="protein sequence ID" value="GAT06541.1"/>
    <property type="molecule type" value="Genomic_DNA"/>
</dbReference>
<dbReference type="Proteomes" id="UP000069705">
    <property type="component" value="Unassembled WGS sequence"/>
</dbReference>
<feature type="compositionally biased region" description="Pro residues" evidence="1">
    <location>
        <begin position="151"/>
        <end position="184"/>
    </location>
</feature>
<protein>
    <submittedName>
        <fullName evidence="3">Transglycosylase-like protein</fullName>
    </submittedName>
</protein>
<sequence length="184" mass="17824">MRVDIRRFACALACCAAGPVVALSVAAAAVAEPATPAVPPAPGPAPAPPAQTAQAPQASAAEPGVPASGPTVGTPHLASPEALPPGSTMDPTGQGTETPNLSYLKDLWHAVQNQEISGKEALILEIAQRGMNTPVPNQAPGPNVPISPGAPEAPMPPGAPTPVAPGGPLAPAPAPAPAPAAPAP</sequence>
<organism evidence="3 4">
    <name type="scientific">Mycolicibacterium fortuitum subsp. acetamidolyticum</name>
    <dbReference type="NCBI Taxonomy" id="144550"/>
    <lineage>
        <taxon>Bacteria</taxon>
        <taxon>Bacillati</taxon>
        <taxon>Actinomycetota</taxon>
        <taxon>Actinomycetes</taxon>
        <taxon>Mycobacteriales</taxon>
        <taxon>Mycobacteriaceae</taxon>
        <taxon>Mycolicibacterium</taxon>
    </lineage>
</organism>
<dbReference type="RefSeq" id="WP_061265690.1">
    <property type="nucleotide sequence ID" value="NZ_BCSZ01000080.1"/>
</dbReference>
<proteinExistence type="predicted"/>
<evidence type="ECO:0000313" key="4">
    <source>
        <dbReference type="Proteomes" id="UP000069705"/>
    </source>
</evidence>
<feature type="chain" id="PRO_5039187373" evidence="2">
    <location>
        <begin position="23"/>
        <end position="184"/>
    </location>
</feature>
<feature type="compositionally biased region" description="Polar residues" evidence="1">
    <location>
        <begin position="89"/>
        <end position="100"/>
    </location>
</feature>
<evidence type="ECO:0000256" key="1">
    <source>
        <dbReference type="SAM" id="MobiDB-lite"/>
    </source>
</evidence>
<feature type="compositionally biased region" description="Pro residues" evidence="1">
    <location>
        <begin position="36"/>
        <end position="49"/>
    </location>
</feature>
<evidence type="ECO:0000256" key="2">
    <source>
        <dbReference type="SAM" id="SignalP"/>
    </source>
</evidence>
<comment type="caution">
    <text evidence="3">The sequence shown here is derived from an EMBL/GenBank/DDBJ whole genome shotgun (WGS) entry which is preliminary data.</text>
</comment>
<name>A0A100WY17_MYCFO</name>
<feature type="region of interest" description="Disordered" evidence="1">
    <location>
        <begin position="133"/>
        <end position="184"/>
    </location>
</feature>